<feature type="signal peptide" evidence="2">
    <location>
        <begin position="1"/>
        <end position="16"/>
    </location>
</feature>
<proteinExistence type="predicted"/>
<organism evidence="3 4">
    <name type="scientific">Sphingomonas ginsenosidimutans</name>
    <dbReference type="NCBI Taxonomy" id="862134"/>
    <lineage>
        <taxon>Bacteria</taxon>
        <taxon>Pseudomonadati</taxon>
        <taxon>Pseudomonadota</taxon>
        <taxon>Alphaproteobacteria</taxon>
        <taxon>Sphingomonadales</taxon>
        <taxon>Sphingomonadaceae</taxon>
        <taxon>Sphingomonas</taxon>
    </lineage>
</organism>
<evidence type="ECO:0000313" key="3">
    <source>
        <dbReference type="EMBL" id="PCG10586.1"/>
    </source>
</evidence>
<evidence type="ECO:0008006" key="5">
    <source>
        <dbReference type="Google" id="ProtNLM"/>
    </source>
</evidence>
<sequence>MRSVFLILLLIGPALAQGGHDGRVAPATGPALSDVALFVMAALAIWLTRRALRRRHHRKD</sequence>
<reference evidence="3 4" key="1">
    <citation type="submission" date="2017-09" db="EMBL/GenBank/DDBJ databases">
        <title>Sphingomonas ginsenosidimutans KACC 14949, whole genome shotgun sequence.</title>
        <authorList>
            <person name="Feng G."/>
            <person name="Zhu H."/>
        </authorList>
    </citation>
    <scope>NUCLEOTIDE SEQUENCE [LARGE SCALE GENOMIC DNA]</scope>
    <source>
        <strain evidence="3 4">KACC 14949</strain>
    </source>
</reference>
<dbReference type="Proteomes" id="UP000218784">
    <property type="component" value="Unassembled WGS sequence"/>
</dbReference>
<evidence type="ECO:0000313" key="4">
    <source>
        <dbReference type="Proteomes" id="UP000218784"/>
    </source>
</evidence>
<keyword evidence="2" id="KW-0732">Signal</keyword>
<dbReference type="AlphaFoldDB" id="A0A2A4I1E2"/>
<keyword evidence="1" id="KW-0472">Membrane</keyword>
<comment type="caution">
    <text evidence="3">The sequence shown here is derived from an EMBL/GenBank/DDBJ whole genome shotgun (WGS) entry which is preliminary data.</text>
</comment>
<protein>
    <recommendedName>
        <fullName evidence="5">VPEID-CTERM sorting domain-containing protein</fullName>
    </recommendedName>
</protein>
<keyword evidence="1" id="KW-1133">Transmembrane helix</keyword>
<gene>
    <name evidence="3" type="ORF">COA17_04080</name>
</gene>
<name>A0A2A4I1E2_9SPHN</name>
<accession>A0A2A4I1E2</accession>
<keyword evidence="1" id="KW-0812">Transmembrane</keyword>
<dbReference type="EMBL" id="NWVD01000001">
    <property type="protein sequence ID" value="PCG10586.1"/>
    <property type="molecule type" value="Genomic_DNA"/>
</dbReference>
<feature type="chain" id="PRO_5013377070" description="VPEID-CTERM sorting domain-containing protein" evidence="2">
    <location>
        <begin position="17"/>
        <end position="60"/>
    </location>
</feature>
<evidence type="ECO:0000256" key="2">
    <source>
        <dbReference type="SAM" id="SignalP"/>
    </source>
</evidence>
<keyword evidence="4" id="KW-1185">Reference proteome</keyword>
<evidence type="ECO:0000256" key="1">
    <source>
        <dbReference type="SAM" id="Phobius"/>
    </source>
</evidence>
<feature type="transmembrane region" description="Helical" evidence="1">
    <location>
        <begin position="32"/>
        <end position="52"/>
    </location>
</feature>